<proteinExistence type="predicted"/>
<dbReference type="EMBL" id="MT631688">
    <property type="protein sequence ID" value="QNO57424.1"/>
    <property type="molecule type" value="Genomic_DNA"/>
</dbReference>
<evidence type="ECO:0000313" key="3">
    <source>
        <dbReference type="EMBL" id="QNO57424.1"/>
    </source>
</evidence>
<dbReference type="GO" id="GO:0000272">
    <property type="term" value="P:polysaccharide catabolic process"/>
    <property type="evidence" value="ECO:0007669"/>
    <property type="project" value="InterPro"/>
</dbReference>
<dbReference type="InterPro" id="IPR002102">
    <property type="entry name" value="Cohesin_dom"/>
</dbReference>
<dbReference type="Pfam" id="PF00963">
    <property type="entry name" value="Cohesin"/>
    <property type="match status" value="1"/>
</dbReference>
<sequence length="355" mass="38082">MKMSMPDITVLLILTAIAVTSLAVTPVIVAAQEVEVTINAPEYVEERATFVATIDVDDVTDLNSAQFDLSFDSSVIKVSDVNEGEIDGEDVPIFDWRFVDTDTVMVIIMLPIGESLSGSGYLTEIEFKVKGKEGKETELSLSNEELVNATTGGIILSNWHGAEVKIAVEEKDDEEDEEDAAEEVNEEVTPVSSNITAWKPAEAVVNDTAGESRTFNISVGQIADISWQINGTEVQTNESVTEASFTKAADIGSWKVSAIATNTTTGLSDMHTWIWSVARTATVTPTEVVGEIPPAETEVEATPTPTLAPRVTPKPTAPSTTDEKPTPTPTPPGFEAILAIAVMPIAYILLRRGGR</sequence>
<dbReference type="GO" id="GO:0030246">
    <property type="term" value="F:carbohydrate binding"/>
    <property type="evidence" value="ECO:0007669"/>
    <property type="project" value="InterPro"/>
</dbReference>
<dbReference type="AlphaFoldDB" id="A0A7G9ZAZ0"/>
<dbReference type="Gene3D" id="2.60.40.680">
    <property type="match status" value="1"/>
</dbReference>
<feature type="region of interest" description="Disordered" evidence="1">
    <location>
        <begin position="170"/>
        <end position="191"/>
    </location>
</feature>
<name>A0A7G9ZAZ0_9EURY</name>
<dbReference type="CDD" id="cd08547">
    <property type="entry name" value="Type_II_cohesin"/>
    <property type="match status" value="1"/>
</dbReference>
<organism evidence="3">
    <name type="scientific">Candidatus Methanophaga sp. ANME-1 ERB7</name>
    <dbReference type="NCBI Taxonomy" id="2759913"/>
    <lineage>
        <taxon>Archaea</taxon>
        <taxon>Methanobacteriati</taxon>
        <taxon>Methanobacteriota</taxon>
        <taxon>Stenosarchaea group</taxon>
        <taxon>Methanomicrobia</taxon>
        <taxon>Candidatus Methanophagales</taxon>
        <taxon>Candidatus Methanophagaceae</taxon>
        <taxon>Candidatus Methanophaga</taxon>
    </lineage>
</organism>
<feature type="domain" description="Cohesin" evidence="2">
    <location>
        <begin position="37"/>
        <end position="144"/>
    </location>
</feature>
<gene>
    <name evidence="3" type="ORF">FKKJMMIK_00022</name>
</gene>
<accession>A0A7G9ZAZ0</accession>
<protein>
    <recommendedName>
        <fullName evidence="2">Cohesin domain-containing protein</fullName>
    </recommendedName>
</protein>
<feature type="compositionally biased region" description="Low complexity" evidence="1">
    <location>
        <begin position="296"/>
        <end position="309"/>
    </location>
</feature>
<dbReference type="SUPFAM" id="SSF49384">
    <property type="entry name" value="Carbohydrate-binding domain"/>
    <property type="match status" value="1"/>
</dbReference>
<evidence type="ECO:0000259" key="2">
    <source>
        <dbReference type="Pfam" id="PF00963"/>
    </source>
</evidence>
<feature type="compositionally biased region" description="Acidic residues" evidence="1">
    <location>
        <begin position="170"/>
        <end position="186"/>
    </location>
</feature>
<dbReference type="InterPro" id="IPR008965">
    <property type="entry name" value="CBM2/CBM3_carb-bd_dom_sf"/>
</dbReference>
<reference evidence="3" key="1">
    <citation type="submission" date="2020-06" db="EMBL/GenBank/DDBJ databases">
        <title>Unique genomic features of the anaerobic methanotrophic archaea.</title>
        <authorList>
            <person name="Chadwick G.L."/>
            <person name="Skennerton C.T."/>
            <person name="Laso-Perez R."/>
            <person name="Leu A.O."/>
            <person name="Speth D.R."/>
            <person name="Yu H."/>
            <person name="Morgan-Lang C."/>
            <person name="Hatzenpichler R."/>
            <person name="Goudeau D."/>
            <person name="Malmstrom R."/>
            <person name="Brazelton W.J."/>
            <person name="Woyke T."/>
            <person name="Hallam S.J."/>
            <person name="Tyson G.W."/>
            <person name="Wegener G."/>
            <person name="Boetius A."/>
            <person name="Orphan V."/>
        </authorList>
    </citation>
    <scope>NUCLEOTIDE SEQUENCE</scope>
</reference>
<evidence type="ECO:0000256" key="1">
    <source>
        <dbReference type="SAM" id="MobiDB-lite"/>
    </source>
</evidence>
<feature type="region of interest" description="Disordered" evidence="1">
    <location>
        <begin position="296"/>
        <end position="332"/>
    </location>
</feature>